<sequence>MTLIGYNDGGLADGSGNVAGTNYAIPRPAPFLATGLDIIRIGFKSERYATAPGYVATLLGTVARPIVEAGRIAWLNMHNFGSVYNPTLKATEQFSAADAPTLFLAQWKQIQADVAAAGLDQTKLGYGLMNEPGNAHSDVDAMALFYQPVITALRVAGYLGYFEVPRQGSQEASAITLAKPYSATVHDPLNRTLLGVHNYGDASNEGTGDDSSSATTMVGRFTGAIQWMQQKGAAAGFFGLIVSEFGTNNSAVSVQDFSSVVDLFMSSEGAVWGFTTWTEDPWLANNGNYLGTLAAPTPNLSKLLAAKKAAAASLQPEPPMQYDLVVTLACEDGPCTALVMLDNVQLAGNGVAVTAPFSGGATQQAGFDGEWPKTAAHKLGVRLNETGKVLHLIDATLNGVKMTGGSVAKRDWIWLTFPADTIAATPPTPPVVTPPAPAKKQVHDVGIGGFAGLTDLSRADTVGEEATGRLFDYIHMSAATAANAPAIRALLTSMVPVDSDDGKSFMIELGTNTALAKGDAYDSFVAVPGINPNRGVLNCGTSGDNATDNTMAISNQNWIKNNWFSRFPGKPIAIVVTPGGNDAFLGTDFGTDPHWANQRKLEVYGGAACDDIPAAFYNQTEWFNHNVEHGRWALAEGLEYYLILSPTQGSNLTSDVQTVCKAYWEAGVFPTHIIVENYTPGAGVSIGPETADTLNRAALWVAQNKPVLAP</sequence>
<feature type="domain" description="Glycoside hydrolase family 5" evidence="3">
    <location>
        <begin position="34"/>
        <end position="277"/>
    </location>
</feature>
<dbReference type="SUPFAM" id="SSF51445">
    <property type="entry name" value="(Trans)glycosidases"/>
    <property type="match status" value="1"/>
</dbReference>
<dbReference type="AlphaFoldDB" id="A0A6M8HNE2"/>
<evidence type="ECO:0000256" key="1">
    <source>
        <dbReference type="ARBA" id="ARBA00022801"/>
    </source>
</evidence>
<dbReference type="EMBL" id="CP053708">
    <property type="protein sequence ID" value="QKE89820.1"/>
    <property type="molecule type" value="Genomic_DNA"/>
</dbReference>
<dbReference type="InterPro" id="IPR017853">
    <property type="entry name" value="GH"/>
</dbReference>
<keyword evidence="1 4" id="KW-0378">Hydrolase</keyword>
<evidence type="ECO:0000313" key="4">
    <source>
        <dbReference type="EMBL" id="QKE89820.1"/>
    </source>
</evidence>
<dbReference type="Proteomes" id="UP000500767">
    <property type="component" value="Chromosome"/>
</dbReference>
<evidence type="ECO:0000313" key="5">
    <source>
        <dbReference type="Proteomes" id="UP000500767"/>
    </source>
</evidence>
<dbReference type="GO" id="GO:0009251">
    <property type="term" value="P:glucan catabolic process"/>
    <property type="evidence" value="ECO:0007669"/>
    <property type="project" value="TreeGrafter"/>
</dbReference>
<dbReference type="PANTHER" id="PTHR34142:SF1">
    <property type="entry name" value="GLYCOSIDE HYDROLASE FAMILY 5 DOMAIN-CONTAINING PROTEIN"/>
    <property type="match status" value="1"/>
</dbReference>
<dbReference type="Pfam" id="PF00150">
    <property type="entry name" value="Cellulase"/>
    <property type="match status" value="1"/>
</dbReference>
<evidence type="ECO:0000259" key="3">
    <source>
        <dbReference type="Pfam" id="PF00150"/>
    </source>
</evidence>
<dbReference type="GO" id="GO:0004553">
    <property type="term" value="F:hydrolase activity, hydrolyzing O-glycosyl compounds"/>
    <property type="evidence" value="ECO:0007669"/>
    <property type="project" value="InterPro"/>
</dbReference>
<accession>A0A6M8HNE2</accession>
<gene>
    <name evidence="4" type="ORF">HN018_06990</name>
</gene>
<proteinExistence type="predicted"/>
<evidence type="ECO:0000256" key="2">
    <source>
        <dbReference type="ARBA" id="ARBA00023295"/>
    </source>
</evidence>
<dbReference type="KEGG" id="lck:HN018_06990"/>
<organism evidence="4 5">
    <name type="scientific">Lichenicola cladoniae</name>
    <dbReference type="NCBI Taxonomy" id="1484109"/>
    <lineage>
        <taxon>Bacteria</taxon>
        <taxon>Pseudomonadati</taxon>
        <taxon>Pseudomonadota</taxon>
        <taxon>Alphaproteobacteria</taxon>
        <taxon>Acetobacterales</taxon>
        <taxon>Acetobacteraceae</taxon>
        <taxon>Lichenicola</taxon>
    </lineage>
</organism>
<reference evidence="4 5" key="1">
    <citation type="journal article" date="2014" name="World J. Microbiol. Biotechnol.">
        <title>Biodiversity and physiological characteristics of Antarctic and Arctic lichens-associated bacteria.</title>
        <authorList>
            <person name="Lee Y.M."/>
            <person name="Kim E.H."/>
            <person name="Lee H.K."/>
            <person name="Hong S.G."/>
        </authorList>
    </citation>
    <scope>NUCLEOTIDE SEQUENCE [LARGE SCALE GENOMIC DNA]</scope>
    <source>
        <strain evidence="4 5">PAMC 26569</strain>
    </source>
</reference>
<dbReference type="Gene3D" id="3.20.20.80">
    <property type="entry name" value="Glycosidases"/>
    <property type="match status" value="1"/>
</dbReference>
<protein>
    <submittedName>
        <fullName evidence="4">Cellulase family glycosylhydrolase</fullName>
    </submittedName>
</protein>
<dbReference type="InterPro" id="IPR001547">
    <property type="entry name" value="Glyco_hydro_5"/>
</dbReference>
<dbReference type="PANTHER" id="PTHR34142">
    <property type="entry name" value="ENDO-BETA-1,4-GLUCANASE A"/>
    <property type="match status" value="1"/>
</dbReference>
<dbReference type="RefSeq" id="WP_171834807.1">
    <property type="nucleotide sequence ID" value="NZ_CP053708.1"/>
</dbReference>
<keyword evidence="2" id="KW-0326">Glycosidase</keyword>
<name>A0A6M8HNE2_9PROT</name>
<keyword evidence="5" id="KW-1185">Reference proteome</keyword>